<dbReference type="SUPFAM" id="SSF69118">
    <property type="entry name" value="AhpD-like"/>
    <property type="match status" value="1"/>
</dbReference>
<keyword evidence="4" id="KW-1185">Reference proteome</keyword>
<dbReference type="InterPro" id="IPR029058">
    <property type="entry name" value="AB_hydrolase_fold"/>
</dbReference>
<protein>
    <submittedName>
        <fullName evidence="3">Carboxymuconolactone decarboxylase family protein</fullName>
    </submittedName>
</protein>
<dbReference type="InterPro" id="IPR003779">
    <property type="entry name" value="CMD-like"/>
</dbReference>
<evidence type="ECO:0000259" key="2">
    <source>
        <dbReference type="Pfam" id="PF02627"/>
    </source>
</evidence>
<gene>
    <name evidence="3" type="ORF">PVK37_21845</name>
</gene>
<sequence>MARSTASHAASASPGLTSSEAVPPGPYTIELLGRELLRLPDDLDVRRVHYAGLSLGAMVGMWLAGHAPDRTVAATDAFTTDFQDLGMHVRAAPRNGLTRQEISEVLLQVGIYAGVPAANRAFAAARQALPPEQT</sequence>
<feature type="compositionally biased region" description="Low complexity" evidence="1">
    <location>
        <begin position="1"/>
        <end position="13"/>
    </location>
</feature>
<dbReference type="InterPro" id="IPR029032">
    <property type="entry name" value="AhpD-like"/>
</dbReference>
<dbReference type="SUPFAM" id="SSF53474">
    <property type="entry name" value="alpha/beta-Hydrolases"/>
    <property type="match status" value="1"/>
</dbReference>
<evidence type="ECO:0000313" key="4">
    <source>
        <dbReference type="Proteomes" id="UP001219605"/>
    </source>
</evidence>
<dbReference type="PANTHER" id="PTHR33570:SF2">
    <property type="entry name" value="CARBOXYMUCONOLACTONE DECARBOXYLASE-LIKE DOMAIN-CONTAINING PROTEIN"/>
    <property type="match status" value="1"/>
</dbReference>
<proteinExistence type="predicted"/>
<feature type="region of interest" description="Disordered" evidence="1">
    <location>
        <begin position="1"/>
        <end position="21"/>
    </location>
</feature>
<accession>A0ABY7ZKW3</accession>
<dbReference type="Proteomes" id="UP001219605">
    <property type="component" value="Chromosome"/>
</dbReference>
<reference evidence="3 4" key="1">
    <citation type="submission" date="2023-02" db="EMBL/GenBank/DDBJ databases">
        <authorList>
            <person name="Mo P."/>
        </authorList>
    </citation>
    <scope>NUCLEOTIDE SEQUENCE [LARGE SCALE GENOMIC DNA]</scope>
    <source>
        <strain evidence="3 4">HUAS 3</strain>
    </source>
</reference>
<dbReference type="Pfam" id="PF02627">
    <property type="entry name" value="CMD"/>
    <property type="match status" value="1"/>
</dbReference>
<evidence type="ECO:0000313" key="3">
    <source>
        <dbReference type="EMBL" id="WDZ83096.1"/>
    </source>
</evidence>
<organism evidence="3 4">
    <name type="scientific">Micromonospora cathayae</name>
    <dbReference type="NCBI Taxonomy" id="3028804"/>
    <lineage>
        <taxon>Bacteria</taxon>
        <taxon>Bacillati</taxon>
        <taxon>Actinomycetota</taxon>
        <taxon>Actinomycetes</taxon>
        <taxon>Micromonosporales</taxon>
        <taxon>Micromonosporaceae</taxon>
        <taxon>Micromonospora</taxon>
    </lineage>
</organism>
<dbReference type="InterPro" id="IPR052512">
    <property type="entry name" value="4CMD/NDH-1_regulator"/>
</dbReference>
<dbReference type="RefSeq" id="WP_275029496.1">
    <property type="nucleotide sequence ID" value="NZ_CP118615.1"/>
</dbReference>
<name>A0ABY7ZKW3_9ACTN</name>
<evidence type="ECO:0000256" key="1">
    <source>
        <dbReference type="SAM" id="MobiDB-lite"/>
    </source>
</evidence>
<dbReference type="PANTHER" id="PTHR33570">
    <property type="entry name" value="4-CARBOXYMUCONOLACTONE DECARBOXYLASE FAMILY PROTEIN"/>
    <property type="match status" value="1"/>
</dbReference>
<dbReference type="EMBL" id="CP118615">
    <property type="protein sequence ID" value="WDZ83096.1"/>
    <property type="molecule type" value="Genomic_DNA"/>
</dbReference>
<dbReference type="Gene3D" id="1.20.1290.10">
    <property type="entry name" value="AhpD-like"/>
    <property type="match status" value="1"/>
</dbReference>
<feature type="domain" description="Carboxymuconolactone decarboxylase-like" evidence="2">
    <location>
        <begin position="85"/>
        <end position="126"/>
    </location>
</feature>